<evidence type="ECO:0000256" key="3">
    <source>
        <dbReference type="ARBA" id="ARBA00022692"/>
    </source>
</evidence>
<dbReference type="KEGG" id="tvi:Thivi_0266"/>
<dbReference type="PROSITE" id="PS50850">
    <property type="entry name" value="MFS"/>
    <property type="match status" value="1"/>
</dbReference>
<feature type="transmembrane region" description="Helical" evidence="6">
    <location>
        <begin position="176"/>
        <end position="195"/>
    </location>
</feature>
<feature type="transmembrane region" description="Helical" evidence="6">
    <location>
        <begin position="392"/>
        <end position="410"/>
    </location>
</feature>
<organism evidence="8 9">
    <name type="scientific">Thiocystis violascens (strain ATCC 17096 / DSM 198 / 6111)</name>
    <name type="common">Chromatium violascens</name>
    <dbReference type="NCBI Taxonomy" id="765911"/>
    <lineage>
        <taxon>Bacteria</taxon>
        <taxon>Pseudomonadati</taxon>
        <taxon>Pseudomonadota</taxon>
        <taxon>Gammaproteobacteria</taxon>
        <taxon>Chromatiales</taxon>
        <taxon>Chromatiaceae</taxon>
        <taxon>Thiocystis</taxon>
    </lineage>
</organism>
<evidence type="ECO:0000313" key="9">
    <source>
        <dbReference type="Proteomes" id="UP000006062"/>
    </source>
</evidence>
<evidence type="ECO:0000313" key="8">
    <source>
        <dbReference type="EMBL" id="AFL72335.1"/>
    </source>
</evidence>
<dbReference type="PANTHER" id="PTHR23519:SF1">
    <property type="entry name" value="AUTOPHAGY-RELATED PROTEIN 22"/>
    <property type="match status" value="1"/>
</dbReference>
<dbReference type="InterPro" id="IPR024671">
    <property type="entry name" value="Atg22-like"/>
</dbReference>
<dbReference type="Proteomes" id="UP000006062">
    <property type="component" value="Chromosome"/>
</dbReference>
<dbReference type="Pfam" id="PF11700">
    <property type="entry name" value="ATG22"/>
    <property type="match status" value="1"/>
</dbReference>
<feature type="transmembrane region" description="Helical" evidence="6">
    <location>
        <begin position="324"/>
        <end position="346"/>
    </location>
</feature>
<feature type="transmembrane region" description="Helical" evidence="6">
    <location>
        <begin position="299"/>
        <end position="318"/>
    </location>
</feature>
<comment type="subcellular location">
    <subcellularLocation>
        <location evidence="1">Endomembrane system</location>
        <topology evidence="1">Multi-pass membrane protein</topology>
    </subcellularLocation>
</comment>
<feature type="transmembrane region" description="Helical" evidence="6">
    <location>
        <begin position="78"/>
        <end position="97"/>
    </location>
</feature>
<accession>I3Y5R7</accession>
<keyword evidence="9" id="KW-1185">Reference proteome</keyword>
<evidence type="ECO:0000256" key="4">
    <source>
        <dbReference type="ARBA" id="ARBA00022989"/>
    </source>
</evidence>
<dbReference type="GO" id="GO:0012505">
    <property type="term" value="C:endomembrane system"/>
    <property type="evidence" value="ECO:0007669"/>
    <property type="project" value="UniProtKB-SubCell"/>
</dbReference>
<name>I3Y5R7_THIV6</name>
<feature type="transmembrane region" description="Helical" evidence="6">
    <location>
        <begin position="103"/>
        <end position="122"/>
    </location>
</feature>
<evidence type="ECO:0000259" key="7">
    <source>
        <dbReference type="PROSITE" id="PS50850"/>
    </source>
</evidence>
<evidence type="ECO:0000256" key="6">
    <source>
        <dbReference type="SAM" id="Phobius"/>
    </source>
</evidence>
<dbReference type="InterPro" id="IPR020846">
    <property type="entry name" value="MFS_dom"/>
</dbReference>
<proteinExistence type="predicted"/>
<reference evidence="8 9" key="1">
    <citation type="submission" date="2012-06" db="EMBL/GenBank/DDBJ databases">
        <title>Complete sequence of Thiocystis violascens DSM 198.</title>
        <authorList>
            <consortium name="US DOE Joint Genome Institute"/>
            <person name="Lucas S."/>
            <person name="Han J."/>
            <person name="Lapidus A."/>
            <person name="Cheng J.-F."/>
            <person name="Goodwin L."/>
            <person name="Pitluck S."/>
            <person name="Peters L."/>
            <person name="Ovchinnikova G."/>
            <person name="Teshima H."/>
            <person name="Detter J.C."/>
            <person name="Han C."/>
            <person name="Tapia R."/>
            <person name="Land M."/>
            <person name="Hauser L."/>
            <person name="Kyrpides N."/>
            <person name="Ivanova N."/>
            <person name="Pagani I."/>
            <person name="Vogl K."/>
            <person name="Liu Z."/>
            <person name="Frigaard N.-U."/>
            <person name="Bryant D."/>
            <person name="Woyke T."/>
        </authorList>
    </citation>
    <scope>NUCLEOTIDE SEQUENCE [LARGE SCALE GENOMIC DNA]</scope>
    <source>
        <strain evidence="9">ATCC 17096 / DSM 198 / 6111</strain>
    </source>
</reference>
<feature type="domain" description="Major facilitator superfamily (MFS) profile" evidence="7">
    <location>
        <begin position="5"/>
        <end position="415"/>
    </location>
</feature>
<feature type="transmembrane region" description="Helical" evidence="6">
    <location>
        <begin position="232"/>
        <end position="257"/>
    </location>
</feature>
<evidence type="ECO:0000256" key="1">
    <source>
        <dbReference type="ARBA" id="ARBA00004127"/>
    </source>
</evidence>
<gene>
    <name evidence="8" type="ordered locus">Thivi_0266</name>
</gene>
<feature type="transmembrane region" description="Helical" evidence="6">
    <location>
        <begin position="45"/>
        <end position="66"/>
    </location>
</feature>
<evidence type="ECO:0000256" key="2">
    <source>
        <dbReference type="ARBA" id="ARBA00022448"/>
    </source>
</evidence>
<dbReference type="Gene3D" id="1.20.1250.20">
    <property type="entry name" value="MFS general substrate transporter like domains"/>
    <property type="match status" value="1"/>
</dbReference>
<protein>
    <submittedName>
        <fullName evidence="8">Major facilitator superfamily permease</fullName>
    </submittedName>
</protein>
<dbReference type="CDD" id="cd17482">
    <property type="entry name" value="MFS_YxiO_like"/>
    <property type="match status" value="1"/>
</dbReference>
<sequence length="423" mass="45874">MHRPVLAWALYDWANSAFATTVMAGFFPVFYSAISGDLSIQDAQFWFNVALFGASLLVAIAAPILGAIADRGGSRKRFLALFAMIGILMTAGLVWVHAGQWPLGLALFALGTVGFSGANVFYDSMLPDVSSARDFDLVSAFGYALGYVGGGLLFAVNVLMVKNPEWFGLSDPGEAVRVSFLSVAVWWALFTVPLLRFVKETPTQDPAPPARAIREGWRQLRRTLSEIRKLRAILLFLVAYWIYIDGVNTVIKTAVFFGDRVLGLDQSALIAALLVTQFVAFPAALLFGWLGQRIGARPAILIGLAVYFLAIVYAWRFLRTAEDFLILAIAIGLVQGGVQSLSRSLYARLIPVDKSAEFFGFFNMVGKFATILGPLLIALTPLVVPGAGPRDSILSLSLLFLIGGFLLWRVKPEVVPGGSNGRA</sequence>
<keyword evidence="3 6" id="KW-0812">Transmembrane</keyword>
<keyword evidence="5 6" id="KW-0472">Membrane</keyword>
<dbReference type="eggNOG" id="COG2270">
    <property type="taxonomic scope" value="Bacteria"/>
</dbReference>
<keyword evidence="2" id="KW-0813">Transport</keyword>
<feature type="transmembrane region" description="Helical" evidence="6">
    <location>
        <begin position="269"/>
        <end position="287"/>
    </location>
</feature>
<dbReference type="InterPro" id="IPR050495">
    <property type="entry name" value="ATG22/LtaA_families"/>
</dbReference>
<feature type="transmembrane region" description="Helical" evidence="6">
    <location>
        <begin position="12"/>
        <end position="33"/>
    </location>
</feature>
<evidence type="ECO:0000256" key="5">
    <source>
        <dbReference type="ARBA" id="ARBA00023136"/>
    </source>
</evidence>
<dbReference type="InterPro" id="IPR036259">
    <property type="entry name" value="MFS_trans_sf"/>
</dbReference>
<dbReference type="GO" id="GO:0022857">
    <property type="term" value="F:transmembrane transporter activity"/>
    <property type="evidence" value="ECO:0007669"/>
    <property type="project" value="InterPro"/>
</dbReference>
<dbReference type="HOGENOM" id="CLU_017518_3_0_6"/>
<dbReference type="AlphaFoldDB" id="I3Y5R7"/>
<dbReference type="PANTHER" id="PTHR23519">
    <property type="entry name" value="AUTOPHAGY-RELATED PROTEIN 22"/>
    <property type="match status" value="1"/>
</dbReference>
<keyword evidence="4 6" id="KW-1133">Transmembrane helix</keyword>
<dbReference type="EMBL" id="CP003154">
    <property type="protein sequence ID" value="AFL72335.1"/>
    <property type="molecule type" value="Genomic_DNA"/>
</dbReference>
<dbReference type="SUPFAM" id="SSF103473">
    <property type="entry name" value="MFS general substrate transporter"/>
    <property type="match status" value="1"/>
</dbReference>
<feature type="transmembrane region" description="Helical" evidence="6">
    <location>
        <begin position="358"/>
        <end position="380"/>
    </location>
</feature>
<feature type="transmembrane region" description="Helical" evidence="6">
    <location>
        <begin position="134"/>
        <end position="156"/>
    </location>
</feature>